<name>A0ACD5Z7Y6_AVESA</name>
<proteinExistence type="predicted"/>
<sequence length="282" mass="32196">MSDSEALFARAFTNLAVCDPVSQRYVLLPPIPQEMTVEKEHLKEFEPMLAPIDEDENKDETSFKVICTAHYKSKLVTFVFSPVTRQWHVAASPSWSSLGVAEPSWRRLNHFSYVHGCFYWTELWKENLLVLHARTMVFSTLDFTNQPAGHTLYMSTIVDGAKGAIVEMFTVATDDSLASFYLYHTTQQQDGGSYSNDCWQLKNVMELPRPRLYSPMGAKEGFLFLRDAPGVWDDTTPKGDPVNFFSLEVKTFELHKVCTAKYYNDRVHSYFGFPPSLSKPSL</sequence>
<reference evidence="1" key="1">
    <citation type="submission" date="2021-05" db="EMBL/GenBank/DDBJ databases">
        <authorList>
            <person name="Scholz U."/>
            <person name="Mascher M."/>
            <person name="Fiebig A."/>
        </authorList>
    </citation>
    <scope>NUCLEOTIDE SEQUENCE [LARGE SCALE GENOMIC DNA]</scope>
</reference>
<dbReference type="EnsemblPlants" id="AVESA.00010b.r2.6CG1117070.1">
    <property type="protein sequence ID" value="AVESA.00010b.r2.6CG1117070.1.CDS.1"/>
    <property type="gene ID" value="AVESA.00010b.r2.6CG1117070"/>
</dbReference>
<keyword evidence="2" id="KW-1185">Reference proteome</keyword>
<protein>
    <submittedName>
        <fullName evidence="1">Uncharacterized protein</fullName>
    </submittedName>
</protein>
<reference evidence="1" key="2">
    <citation type="submission" date="2025-09" db="UniProtKB">
        <authorList>
            <consortium name="EnsemblPlants"/>
        </authorList>
    </citation>
    <scope>IDENTIFICATION</scope>
</reference>
<organism evidence="1 2">
    <name type="scientific">Avena sativa</name>
    <name type="common">Oat</name>
    <dbReference type="NCBI Taxonomy" id="4498"/>
    <lineage>
        <taxon>Eukaryota</taxon>
        <taxon>Viridiplantae</taxon>
        <taxon>Streptophyta</taxon>
        <taxon>Embryophyta</taxon>
        <taxon>Tracheophyta</taxon>
        <taxon>Spermatophyta</taxon>
        <taxon>Magnoliopsida</taxon>
        <taxon>Liliopsida</taxon>
        <taxon>Poales</taxon>
        <taxon>Poaceae</taxon>
        <taxon>BOP clade</taxon>
        <taxon>Pooideae</taxon>
        <taxon>Poodae</taxon>
        <taxon>Poeae</taxon>
        <taxon>Poeae Chloroplast Group 1 (Aveneae type)</taxon>
        <taxon>Aveninae</taxon>
        <taxon>Avena</taxon>
    </lineage>
</organism>
<dbReference type="Proteomes" id="UP001732700">
    <property type="component" value="Chromosome 6C"/>
</dbReference>
<accession>A0ACD5Z7Y6</accession>
<evidence type="ECO:0000313" key="1">
    <source>
        <dbReference type="EnsemblPlants" id="AVESA.00010b.r2.6CG1117070.1.CDS.1"/>
    </source>
</evidence>
<evidence type="ECO:0000313" key="2">
    <source>
        <dbReference type="Proteomes" id="UP001732700"/>
    </source>
</evidence>